<feature type="repeat" description="TPR" evidence="4">
    <location>
        <begin position="126"/>
        <end position="159"/>
    </location>
</feature>
<dbReference type="AlphaFoldDB" id="A0AA36NFD2"/>
<dbReference type="InterPro" id="IPR036338">
    <property type="entry name" value="Aha1"/>
</dbReference>
<dbReference type="EMBL" id="CAUJNA010003405">
    <property type="protein sequence ID" value="CAJ1401226.1"/>
    <property type="molecule type" value="Genomic_DNA"/>
</dbReference>
<gene>
    <name evidence="6" type="ORF">EVOR1521_LOCUS24414</name>
</gene>
<evidence type="ECO:0000313" key="7">
    <source>
        <dbReference type="Proteomes" id="UP001178507"/>
    </source>
</evidence>
<dbReference type="Gene3D" id="3.15.10.20">
    <property type="entry name" value="Activator of Hsp90 ATPase Aha1, N-terminal domain"/>
    <property type="match status" value="1"/>
</dbReference>
<dbReference type="SMART" id="SM00028">
    <property type="entry name" value="TPR"/>
    <property type="match status" value="3"/>
</dbReference>
<comment type="caution">
    <text evidence="6">The sequence shown here is derived from an EMBL/GenBank/DDBJ whole genome shotgun (WGS) entry which is preliminary data.</text>
</comment>
<evidence type="ECO:0000256" key="3">
    <source>
        <dbReference type="ARBA" id="ARBA00022803"/>
    </source>
</evidence>
<organism evidence="6 7">
    <name type="scientific">Effrenium voratum</name>
    <dbReference type="NCBI Taxonomy" id="2562239"/>
    <lineage>
        <taxon>Eukaryota</taxon>
        <taxon>Sar</taxon>
        <taxon>Alveolata</taxon>
        <taxon>Dinophyceae</taxon>
        <taxon>Suessiales</taxon>
        <taxon>Symbiodiniaceae</taxon>
        <taxon>Effrenium</taxon>
    </lineage>
</organism>
<sequence>MTRSFQEYQQEKREREWKDKVQARKAILGNAERVSRASSFKEIGNEKFKCGNLLEARDYYREAIIYVEDLVDARRKERNELLVPLYSNLAQVYLRNGDMEFAEEVCGKALQIAELPKNAVPSGLRAKALFRRGLARKGLGKNEEAKEDFQAVLKLQPDHQEVLKELASVRAKLAEAAREAKVAWGGFLQKEAVKRDQAEEKRRLEQRRKERLAKAQERQQMQGAFEKLSKGKMLYEAREKEMEPVRKKEEEKKQTLELEQKLLNIIDESKGKEKTEDFDEFIKQKEARACEQSGELQQKKKVLDKVKKEEQWAEDDAWREQRVEHRKQIEAAGPRITPQMWEAKQVDRWCRQRLRDLLVPSLLQSDLAPDLAQQVEDPPKEGPVLRALVTDVLKLEGDASVIRLNPQKRPLHYFDYFLKLEWEVHVSSREESSYRTAEALISVAAKDAEQKAPASVAKNRTLGGTVKIREFSSEELPADGQWPLVVKVKHRHENPSLQELSQKLAEGLFQEVQELLSRWHEEYTEYWGSD</sequence>
<evidence type="ECO:0000256" key="5">
    <source>
        <dbReference type="SAM" id="Coils"/>
    </source>
</evidence>
<dbReference type="Gene3D" id="1.25.40.10">
    <property type="entry name" value="Tetratricopeptide repeat domain"/>
    <property type="match status" value="1"/>
</dbReference>
<keyword evidence="7" id="KW-1185">Reference proteome</keyword>
<dbReference type="Pfam" id="PF13181">
    <property type="entry name" value="TPR_8"/>
    <property type="match status" value="1"/>
</dbReference>
<dbReference type="PROSITE" id="PS50005">
    <property type="entry name" value="TPR"/>
    <property type="match status" value="1"/>
</dbReference>
<evidence type="ECO:0000256" key="2">
    <source>
        <dbReference type="ARBA" id="ARBA00022737"/>
    </source>
</evidence>
<evidence type="ECO:0000313" key="6">
    <source>
        <dbReference type="EMBL" id="CAJ1401226.1"/>
    </source>
</evidence>
<dbReference type="Proteomes" id="UP001178507">
    <property type="component" value="Unassembled WGS sequence"/>
</dbReference>
<proteinExistence type="predicted"/>
<keyword evidence="3 4" id="KW-0802">TPR repeat</keyword>
<dbReference type="Pfam" id="PF07719">
    <property type="entry name" value="TPR_2"/>
    <property type="match status" value="1"/>
</dbReference>
<dbReference type="InterPro" id="IPR050754">
    <property type="entry name" value="FKBP4/5/8-like"/>
</dbReference>
<dbReference type="InterPro" id="IPR019734">
    <property type="entry name" value="TPR_rpt"/>
</dbReference>
<protein>
    <submittedName>
        <fullName evidence="6">Uncharacterized protein</fullName>
    </submittedName>
</protein>
<evidence type="ECO:0000256" key="1">
    <source>
        <dbReference type="ARBA" id="ARBA00022553"/>
    </source>
</evidence>
<keyword evidence="5" id="KW-0175">Coiled coil</keyword>
<dbReference type="PANTHER" id="PTHR46512">
    <property type="entry name" value="PEPTIDYLPROLYL ISOMERASE"/>
    <property type="match status" value="1"/>
</dbReference>
<keyword evidence="2" id="KW-0677">Repeat</keyword>
<dbReference type="SUPFAM" id="SSF103111">
    <property type="entry name" value="Activator of Hsp90 ATPase, Aha1"/>
    <property type="match status" value="1"/>
</dbReference>
<dbReference type="InterPro" id="IPR011990">
    <property type="entry name" value="TPR-like_helical_dom_sf"/>
</dbReference>
<reference evidence="6" key="1">
    <citation type="submission" date="2023-08" db="EMBL/GenBank/DDBJ databases">
        <authorList>
            <person name="Chen Y."/>
            <person name="Shah S."/>
            <person name="Dougan E. K."/>
            <person name="Thang M."/>
            <person name="Chan C."/>
        </authorList>
    </citation>
    <scope>NUCLEOTIDE SEQUENCE</scope>
</reference>
<dbReference type="SUPFAM" id="SSF48452">
    <property type="entry name" value="TPR-like"/>
    <property type="match status" value="1"/>
</dbReference>
<accession>A0AA36NFD2</accession>
<keyword evidence="1" id="KW-0597">Phosphoprotein</keyword>
<dbReference type="InterPro" id="IPR013105">
    <property type="entry name" value="TPR_2"/>
</dbReference>
<feature type="coiled-coil region" evidence="5">
    <location>
        <begin position="159"/>
        <end position="218"/>
    </location>
</feature>
<evidence type="ECO:0000256" key="4">
    <source>
        <dbReference type="PROSITE-ProRule" id="PRU00339"/>
    </source>
</evidence>
<name>A0AA36NFD2_9DINO</name>